<dbReference type="Proteomes" id="UP000179059">
    <property type="component" value="Unassembled WGS sequence"/>
</dbReference>
<dbReference type="GO" id="GO:0044715">
    <property type="term" value="F:8-oxo-dGDP phosphatase activity"/>
    <property type="evidence" value="ECO:0007669"/>
    <property type="project" value="TreeGrafter"/>
</dbReference>
<comment type="similarity">
    <text evidence="2">Belongs to the Nudix hydrolase family.</text>
</comment>
<evidence type="ECO:0000256" key="4">
    <source>
        <dbReference type="ARBA" id="ARBA00022705"/>
    </source>
</evidence>
<dbReference type="PANTHER" id="PTHR47707">
    <property type="entry name" value="8-OXO-DGTP DIPHOSPHATASE"/>
    <property type="match status" value="1"/>
</dbReference>
<evidence type="ECO:0000313" key="13">
    <source>
        <dbReference type="EMBL" id="OGY98798.1"/>
    </source>
</evidence>
<keyword evidence="9" id="KW-0234">DNA repair</keyword>
<dbReference type="InterPro" id="IPR020476">
    <property type="entry name" value="Nudix_hydrolase"/>
</dbReference>
<feature type="domain" description="Nudix hydrolase" evidence="12">
    <location>
        <begin position="4"/>
        <end position="134"/>
    </location>
</feature>
<dbReference type="Gene3D" id="3.90.79.10">
    <property type="entry name" value="Nucleoside Triphosphate Pyrophosphohydrolase"/>
    <property type="match status" value="1"/>
</dbReference>
<evidence type="ECO:0000256" key="6">
    <source>
        <dbReference type="ARBA" id="ARBA00022763"/>
    </source>
</evidence>
<keyword evidence="6" id="KW-0227">DNA damage</keyword>
<dbReference type="InterPro" id="IPR000086">
    <property type="entry name" value="NUDIX_hydrolase_dom"/>
</dbReference>
<comment type="cofactor">
    <cofactor evidence="1">
        <name>Mg(2+)</name>
        <dbReference type="ChEBI" id="CHEBI:18420"/>
    </cofactor>
</comment>
<gene>
    <name evidence="13" type="ORF">A2855_00755</name>
</gene>
<evidence type="ECO:0000256" key="2">
    <source>
        <dbReference type="ARBA" id="ARBA00005582"/>
    </source>
</evidence>
<proteinExistence type="inferred from homology"/>
<dbReference type="EMBL" id="MHKX01000002">
    <property type="protein sequence ID" value="OGY98798.1"/>
    <property type="molecule type" value="Genomic_DNA"/>
</dbReference>
<dbReference type="SUPFAM" id="SSF55811">
    <property type="entry name" value="Nudix"/>
    <property type="match status" value="1"/>
</dbReference>
<comment type="catalytic activity">
    <reaction evidence="10">
        <text>8-oxo-dGTP + H2O = 8-oxo-dGMP + diphosphate + H(+)</text>
        <dbReference type="Rhea" id="RHEA:31575"/>
        <dbReference type="ChEBI" id="CHEBI:15377"/>
        <dbReference type="ChEBI" id="CHEBI:15378"/>
        <dbReference type="ChEBI" id="CHEBI:33019"/>
        <dbReference type="ChEBI" id="CHEBI:63224"/>
        <dbReference type="ChEBI" id="CHEBI:77896"/>
        <dbReference type="EC" id="3.6.1.55"/>
    </reaction>
</comment>
<dbReference type="GO" id="GO:0035539">
    <property type="term" value="F:8-oxo-7,8-dihydrodeoxyguanosine triphosphate pyrophosphatase activity"/>
    <property type="evidence" value="ECO:0007669"/>
    <property type="project" value="UniProtKB-EC"/>
</dbReference>
<evidence type="ECO:0000256" key="10">
    <source>
        <dbReference type="ARBA" id="ARBA00035861"/>
    </source>
</evidence>
<evidence type="ECO:0000256" key="7">
    <source>
        <dbReference type="ARBA" id="ARBA00022801"/>
    </source>
</evidence>
<dbReference type="GO" id="GO:0044716">
    <property type="term" value="F:8-oxo-GDP phosphatase activity"/>
    <property type="evidence" value="ECO:0007669"/>
    <property type="project" value="TreeGrafter"/>
</dbReference>
<keyword evidence="3" id="KW-0515">Mutator protein</keyword>
<name>A0A1G2CBP2_9BACT</name>
<comment type="caution">
    <text evidence="13">The sequence shown here is derived from an EMBL/GenBank/DDBJ whole genome shotgun (WGS) entry which is preliminary data.</text>
</comment>
<dbReference type="InterPro" id="IPR015797">
    <property type="entry name" value="NUDIX_hydrolase-like_dom_sf"/>
</dbReference>
<evidence type="ECO:0000256" key="11">
    <source>
        <dbReference type="ARBA" id="ARBA00038905"/>
    </source>
</evidence>
<keyword evidence="7" id="KW-0378">Hydrolase</keyword>
<evidence type="ECO:0000259" key="12">
    <source>
        <dbReference type="PROSITE" id="PS51462"/>
    </source>
</evidence>
<dbReference type="GO" id="GO:0006281">
    <property type="term" value="P:DNA repair"/>
    <property type="evidence" value="ECO:0007669"/>
    <property type="project" value="UniProtKB-KW"/>
</dbReference>
<dbReference type="PANTHER" id="PTHR47707:SF1">
    <property type="entry name" value="NUDIX HYDROLASE FAMILY PROTEIN"/>
    <property type="match status" value="1"/>
</dbReference>
<organism evidence="13 14">
    <name type="scientific">Candidatus Liptonbacteria bacterium RIFCSPHIGHO2_01_FULL_57_28</name>
    <dbReference type="NCBI Taxonomy" id="1798647"/>
    <lineage>
        <taxon>Bacteria</taxon>
        <taxon>Candidatus Liptoniibacteriota</taxon>
    </lineage>
</organism>
<dbReference type="STRING" id="1798647.A2855_00755"/>
<dbReference type="GO" id="GO:0046872">
    <property type="term" value="F:metal ion binding"/>
    <property type="evidence" value="ECO:0007669"/>
    <property type="project" value="UniProtKB-KW"/>
</dbReference>
<evidence type="ECO:0000256" key="9">
    <source>
        <dbReference type="ARBA" id="ARBA00023204"/>
    </source>
</evidence>
<accession>A0A1G2CBP2</accession>
<dbReference type="InterPro" id="IPR047127">
    <property type="entry name" value="MutT-like"/>
</dbReference>
<keyword evidence="8" id="KW-0460">Magnesium</keyword>
<evidence type="ECO:0000313" key="14">
    <source>
        <dbReference type="Proteomes" id="UP000179059"/>
    </source>
</evidence>
<dbReference type="AlphaFoldDB" id="A0A1G2CBP2"/>
<protein>
    <recommendedName>
        <fullName evidence="11">8-oxo-dGTP diphosphatase</fullName>
        <ecNumber evidence="11">3.6.1.55</ecNumber>
    </recommendedName>
</protein>
<dbReference type="PRINTS" id="PR00502">
    <property type="entry name" value="NUDIXFAMILY"/>
</dbReference>
<evidence type="ECO:0000256" key="1">
    <source>
        <dbReference type="ARBA" id="ARBA00001946"/>
    </source>
</evidence>
<keyword evidence="4" id="KW-0235">DNA replication</keyword>
<evidence type="ECO:0000256" key="8">
    <source>
        <dbReference type="ARBA" id="ARBA00022842"/>
    </source>
</evidence>
<dbReference type="GO" id="GO:0006260">
    <property type="term" value="P:DNA replication"/>
    <property type="evidence" value="ECO:0007669"/>
    <property type="project" value="UniProtKB-KW"/>
</dbReference>
<dbReference type="EC" id="3.6.1.55" evidence="11"/>
<dbReference type="Pfam" id="PF00293">
    <property type="entry name" value="NUDIX"/>
    <property type="match status" value="1"/>
</dbReference>
<evidence type="ECO:0000256" key="5">
    <source>
        <dbReference type="ARBA" id="ARBA00022723"/>
    </source>
</evidence>
<evidence type="ECO:0000256" key="3">
    <source>
        <dbReference type="ARBA" id="ARBA00022457"/>
    </source>
</evidence>
<sequence length="134" mass="15467">MQDSSKIVVKASIRNEDGEFLVAHRSPDEEFFPDMWDFPGGRVEVNETPEEAIRREVFEEVALDVETAEEMAKYNWTEKGVPLEFVAFDVATVPGNVTINLDEYTEFKWASMAEVLESKHTLFLDMYFMEFPDA</sequence>
<keyword evidence="5" id="KW-0479">Metal-binding</keyword>
<dbReference type="PROSITE" id="PS51462">
    <property type="entry name" value="NUDIX"/>
    <property type="match status" value="1"/>
</dbReference>
<dbReference type="GO" id="GO:0008413">
    <property type="term" value="F:8-oxo-7,8-dihydroguanosine triphosphate pyrophosphatase activity"/>
    <property type="evidence" value="ECO:0007669"/>
    <property type="project" value="TreeGrafter"/>
</dbReference>
<reference evidence="13 14" key="1">
    <citation type="journal article" date="2016" name="Nat. Commun.">
        <title>Thousands of microbial genomes shed light on interconnected biogeochemical processes in an aquifer system.</title>
        <authorList>
            <person name="Anantharaman K."/>
            <person name="Brown C.T."/>
            <person name="Hug L.A."/>
            <person name="Sharon I."/>
            <person name="Castelle C.J."/>
            <person name="Probst A.J."/>
            <person name="Thomas B.C."/>
            <person name="Singh A."/>
            <person name="Wilkins M.J."/>
            <person name="Karaoz U."/>
            <person name="Brodie E.L."/>
            <person name="Williams K.H."/>
            <person name="Hubbard S.S."/>
            <person name="Banfield J.F."/>
        </authorList>
    </citation>
    <scope>NUCLEOTIDE SEQUENCE [LARGE SCALE GENOMIC DNA]</scope>
</reference>